<gene>
    <name evidence="9" type="ORF">BMF94_3533</name>
</gene>
<keyword evidence="5 7" id="KW-0472">Membrane</keyword>
<feature type="transmembrane region" description="Helical" evidence="7">
    <location>
        <begin position="503"/>
        <end position="519"/>
    </location>
</feature>
<feature type="region of interest" description="Disordered" evidence="6">
    <location>
        <begin position="29"/>
        <end position="60"/>
    </location>
</feature>
<evidence type="ECO:0000256" key="4">
    <source>
        <dbReference type="ARBA" id="ARBA00022989"/>
    </source>
</evidence>
<dbReference type="CDD" id="cd17323">
    <property type="entry name" value="MFS_Tpo1_MDR_like"/>
    <property type="match status" value="1"/>
</dbReference>
<evidence type="ECO:0000256" key="7">
    <source>
        <dbReference type="SAM" id="Phobius"/>
    </source>
</evidence>
<feature type="transmembrane region" description="Helical" evidence="7">
    <location>
        <begin position="301"/>
        <end position="321"/>
    </location>
</feature>
<dbReference type="OrthoDB" id="440553at2759"/>
<dbReference type="EMBL" id="PJQD01000038">
    <property type="protein sequence ID" value="POY73200.1"/>
    <property type="molecule type" value="Genomic_DNA"/>
</dbReference>
<sequence length="656" mass="70464">MAVASIEDDPPVVSSGLPRRASALTFTRHAADSADTSTLSCAATTTSEAATLHEEGDTDAAQRNASLARAAPAHDASESDSDAAAFPAVRRTMTSKSIAQPPYTIHSERMRWFIVGLVSLAGLFSPLNANIYFPVIPAIATDLKVSVELINISVTAYMLCQGIFPSFFGAICDVLGRRPTYIASFIIFLGASAGLANTHSYWLLVLLRCIQAAGSSPVIAIGAGSIGDIAPPSERGLFMSIFGLGCVRDGVGAKSSAYGRVSRNAGLFISPFLADSSPPLLSPCIGPIAGGALAARYGWQALFYFLLALGSIVTLLIVFFLPETLRAMVGNGSIPARGINRSLVSVWQEHQRQKRLGKEGAAEADAASLAAKPPKKGWKDVSPFAPLKMFGEKDVFLLLTFNSACYTLFYTVTTSTGTTFKDTYHLNETQLGLCFIANGAGCLFATSINGPRLTHDYNVVKQQVERKRLEEGYTKDNAAVERKKDHNDLSSFPIEHARLRSEPYYFFALVAATICYGWVLDKGVHLAAPLIMQFIIGVSVTTIFNSTSTLLVDLYPGQSASATAANNLYRCCLGAAGTAFVDPLINAMGAGWAFTFLSLLNCCFVPLILLEWKHGMRWRAERAARLQVANAKADVKALEAGRALERKREGEKEVSH</sequence>
<dbReference type="PROSITE" id="PS50850">
    <property type="entry name" value="MFS"/>
    <property type="match status" value="1"/>
</dbReference>
<dbReference type="InterPro" id="IPR036259">
    <property type="entry name" value="MFS_trans_sf"/>
</dbReference>
<dbReference type="InterPro" id="IPR011701">
    <property type="entry name" value="MFS"/>
</dbReference>
<dbReference type="GO" id="GO:0005886">
    <property type="term" value="C:plasma membrane"/>
    <property type="evidence" value="ECO:0007669"/>
    <property type="project" value="TreeGrafter"/>
</dbReference>
<evidence type="ECO:0000256" key="3">
    <source>
        <dbReference type="ARBA" id="ARBA00022692"/>
    </source>
</evidence>
<protein>
    <recommendedName>
        <fullName evidence="8">Major facilitator superfamily (MFS) profile domain-containing protein</fullName>
    </recommendedName>
</protein>
<dbReference type="InterPro" id="IPR020846">
    <property type="entry name" value="MFS_dom"/>
</dbReference>
<keyword evidence="4 7" id="KW-1133">Transmembrane helix</keyword>
<proteinExistence type="predicted"/>
<dbReference type="STRING" id="741276.A0A2S5B8U9"/>
<feature type="transmembrane region" description="Helical" evidence="7">
    <location>
        <begin position="180"/>
        <end position="198"/>
    </location>
</feature>
<dbReference type="PANTHER" id="PTHR23502:SF51">
    <property type="entry name" value="QUINIDINE RESISTANCE PROTEIN 1-RELATED"/>
    <property type="match status" value="1"/>
</dbReference>
<dbReference type="PANTHER" id="PTHR23502">
    <property type="entry name" value="MAJOR FACILITATOR SUPERFAMILY"/>
    <property type="match status" value="1"/>
</dbReference>
<feature type="domain" description="Major facilitator superfamily (MFS) profile" evidence="8">
    <location>
        <begin position="114"/>
        <end position="613"/>
    </location>
</feature>
<dbReference type="Gene3D" id="1.20.1250.20">
    <property type="entry name" value="MFS general substrate transporter like domains"/>
    <property type="match status" value="1"/>
</dbReference>
<organism evidence="9 10">
    <name type="scientific">Rhodotorula taiwanensis</name>
    <dbReference type="NCBI Taxonomy" id="741276"/>
    <lineage>
        <taxon>Eukaryota</taxon>
        <taxon>Fungi</taxon>
        <taxon>Dikarya</taxon>
        <taxon>Basidiomycota</taxon>
        <taxon>Pucciniomycotina</taxon>
        <taxon>Microbotryomycetes</taxon>
        <taxon>Sporidiobolales</taxon>
        <taxon>Sporidiobolaceae</taxon>
        <taxon>Rhodotorula</taxon>
    </lineage>
</organism>
<accession>A0A2S5B8U9</accession>
<dbReference type="Pfam" id="PF07690">
    <property type="entry name" value="MFS_1"/>
    <property type="match status" value="2"/>
</dbReference>
<comment type="caution">
    <text evidence="9">The sequence shown here is derived from an EMBL/GenBank/DDBJ whole genome shotgun (WGS) entry which is preliminary data.</text>
</comment>
<evidence type="ECO:0000256" key="6">
    <source>
        <dbReference type="SAM" id="MobiDB-lite"/>
    </source>
</evidence>
<evidence type="ECO:0000256" key="1">
    <source>
        <dbReference type="ARBA" id="ARBA00004141"/>
    </source>
</evidence>
<reference evidence="9 10" key="1">
    <citation type="journal article" date="2018" name="Front. Microbiol.">
        <title>Prospects for Fungal Bioremediation of Acidic Radioactive Waste Sites: Characterization and Genome Sequence of Rhodotorula taiwanensis MD1149.</title>
        <authorList>
            <person name="Tkavc R."/>
            <person name="Matrosova V.Y."/>
            <person name="Grichenko O.E."/>
            <person name="Gostincar C."/>
            <person name="Volpe R.P."/>
            <person name="Klimenkova P."/>
            <person name="Gaidamakova E.K."/>
            <person name="Zhou C.E."/>
            <person name="Stewart B.J."/>
            <person name="Lyman M.G."/>
            <person name="Malfatti S.A."/>
            <person name="Rubinfeld B."/>
            <person name="Courtot M."/>
            <person name="Singh J."/>
            <person name="Dalgard C.L."/>
            <person name="Hamilton T."/>
            <person name="Frey K.G."/>
            <person name="Gunde-Cimerman N."/>
            <person name="Dugan L."/>
            <person name="Daly M.J."/>
        </authorList>
    </citation>
    <scope>NUCLEOTIDE SEQUENCE [LARGE SCALE GENOMIC DNA]</scope>
    <source>
        <strain evidence="9 10">MD1149</strain>
    </source>
</reference>
<evidence type="ECO:0000313" key="9">
    <source>
        <dbReference type="EMBL" id="POY73200.1"/>
    </source>
</evidence>
<feature type="transmembrane region" description="Helical" evidence="7">
    <location>
        <begin position="531"/>
        <end position="555"/>
    </location>
</feature>
<dbReference type="AlphaFoldDB" id="A0A2S5B8U9"/>
<evidence type="ECO:0000313" key="10">
    <source>
        <dbReference type="Proteomes" id="UP000237144"/>
    </source>
</evidence>
<feature type="transmembrane region" description="Helical" evidence="7">
    <location>
        <begin position="149"/>
        <end position="168"/>
    </location>
</feature>
<keyword evidence="2" id="KW-0813">Transport</keyword>
<feature type="compositionally biased region" description="Low complexity" evidence="6">
    <location>
        <begin position="33"/>
        <end position="50"/>
    </location>
</feature>
<feature type="transmembrane region" description="Helical" evidence="7">
    <location>
        <begin position="591"/>
        <end position="612"/>
    </location>
</feature>
<evidence type="ECO:0000256" key="2">
    <source>
        <dbReference type="ARBA" id="ARBA00022448"/>
    </source>
</evidence>
<evidence type="ECO:0000259" key="8">
    <source>
        <dbReference type="PROSITE" id="PS50850"/>
    </source>
</evidence>
<dbReference type="GO" id="GO:0022857">
    <property type="term" value="F:transmembrane transporter activity"/>
    <property type="evidence" value="ECO:0007669"/>
    <property type="project" value="InterPro"/>
</dbReference>
<evidence type="ECO:0000256" key="5">
    <source>
        <dbReference type="ARBA" id="ARBA00023136"/>
    </source>
</evidence>
<dbReference type="SUPFAM" id="SSF103473">
    <property type="entry name" value="MFS general substrate transporter"/>
    <property type="match status" value="1"/>
</dbReference>
<keyword evidence="3 7" id="KW-0812">Transmembrane</keyword>
<name>A0A2S5B8U9_9BASI</name>
<feature type="transmembrane region" description="Helical" evidence="7">
    <location>
        <begin position="112"/>
        <end position="129"/>
    </location>
</feature>
<comment type="subcellular location">
    <subcellularLocation>
        <location evidence="1">Membrane</location>
        <topology evidence="1">Multi-pass membrane protein</topology>
    </subcellularLocation>
</comment>
<dbReference type="Proteomes" id="UP000237144">
    <property type="component" value="Unassembled WGS sequence"/>
</dbReference>
<keyword evidence="10" id="KW-1185">Reference proteome</keyword>
<feature type="transmembrane region" description="Helical" evidence="7">
    <location>
        <begin position="567"/>
        <end position="585"/>
    </location>
</feature>